<dbReference type="Proteomes" id="UP000323994">
    <property type="component" value="Unassembled WGS sequence"/>
</dbReference>
<feature type="coiled-coil region" evidence="1">
    <location>
        <begin position="564"/>
        <end position="591"/>
    </location>
</feature>
<dbReference type="PANTHER" id="PTHR32114">
    <property type="entry name" value="ABC TRANSPORTER ABCH.3"/>
    <property type="match status" value="1"/>
</dbReference>
<dbReference type="OrthoDB" id="9795626at2"/>
<reference evidence="2 3" key="1">
    <citation type="submission" date="2019-05" db="EMBL/GenBank/DDBJ databases">
        <authorList>
            <person name="Qu J.-H."/>
        </authorList>
    </citation>
    <scope>NUCLEOTIDE SEQUENCE [LARGE SCALE GENOMIC DNA]</scope>
    <source>
        <strain evidence="2 3">NS28</strain>
    </source>
</reference>
<feature type="coiled-coil region" evidence="1">
    <location>
        <begin position="619"/>
        <end position="675"/>
    </location>
</feature>
<dbReference type="Pfam" id="PF13558">
    <property type="entry name" value="SbcC_Walker_B"/>
    <property type="match status" value="1"/>
</dbReference>
<evidence type="ECO:0000313" key="2">
    <source>
        <dbReference type="EMBL" id="KAA6440937.1"/>
    </source>
</evidence>
<dbReference type="GO" id="GO:0006302">
    <property type="term" value="P:double-strand break repair"/>
    <property type="evidence" value="ECO:0007669"/>
    <property type="project" value="InterPro"/>
</dbReference>
<dbReference type="PANTHER" id="PTHR32114:SF2">
    <property type="entry name" value="ABC TRANSPORTER ABCH.3"/>
    <property type="match status" value="1"/>
</dbReference>
<gene>
    <name evidence="2" type="ORF">FEM33_04525</name>
</gene>
<name>A0A5M8QXD8_9BACT</name>
<protein>
    <submittedName>
        <fullName evidence="2">AAA family ATPase</fullName>
    </submittedName>
</protein>
<dbReference type="SUPFAM" id="SSF52540">
    <property type="entry name" value="P-loop containing nucleoside triphosphate hydrolases"/>
    <property type="match status" value="1"/>
</dbReference>
<feature type="coiled-coil region" evidence="1">
    <location>
        <begin position="341"/>
        <end position="398"/>
    </location>
</feature>
<evidence type="ECO:0000313" key="3">
    <source>
        <dbReference type="Proteomes" id="UP000323994"/>
    </source>
</evidence>
<feature type="coiled-coil region" evidence="1">
    <location>
        <begin position="422"/>
        <end position="456"/>
    </location>
</feature>
<evidence type="ECO:0000256" key="1">
    <source>
        <dbReference type="SAM" id="Coils"/>
    </source>
</evidence>
<dbReference type="EMBL" id="VBSN01000025">
    <property type="protein sequence ID" value="KAA6440937.1"/>
    <property type="molecule type" value="Genomic_DNA"/>
</dbReference>
<proteinExistence type="predicted"/>
<feature type="coiled-coil region" evidence="1">
    <location>
        <begin position="214"/>
        <end position="275"/>
    </location>
</feature>
<dbReference type="GO" id="GO:0016887">
    <property type="term" value="F:ATP hydrolysis activity"/>
    <property type="evidence" value="ECO:0007669"/>
    <property type="project" value="InterPro"/>
</dbReference>
<organism evidence="2 3">
    <name type="scientific">Dyadobacter flavalbus</name>
    <dbReference type="NCBI Taxonomy" id="2579942"/>
    <lineage>
        <taxon>Bacteria</taxon>
        <taxon>Pseudomonadati</taxon>
        <taxon>Bacteroidota</taxon>
        <taxon>Cytophagia</taxon>
        <taxon>Cytophagales</taxon>
        <taxon>Spirosomataceae</taxon>
        <taxon>Dyadobacter</taxon>
    </lineage>
</organism>
<comment type="caution">
    <text evidence="2">The sequence shown here is derived from an EMBL/GenBank/DDBJ whole genome shotgun (WGS) entry which is preliminary data.</text>
</comment>
<feature type="coiled-coil region" evidence="1">
    <location>
        <begin position="703"/>
        <end position="730"/>
    </location>
</feature>
<dbReference type="RefSeq" id="WP_139010919.1">
    <property type="nucleotide sequence ID" value="NZ_VBSN01000025.1"/>
</dbReference>
<dbReference type="Gene3D" id="3.40.50.300">
    <property type="entry name" value="P-loop containing nucleotide triphosphate hydrolases"/>
    <property type="match status" value="2"/>
</dbReference>
<keyword evidence="3" id="KW-1185">Reference proteome</keyword>
<dbReference type="InterPro" id="IPR027417">
    <property type="entry name" value="P-loop_NTPase"/>
</dbReference>
<accession>A0A5M8QXD8</accession>
<sequence length="1032" mass="119036">MIPKYLKIKGLYSYQTEQEIHFDALTNASLFGIFGSVGSGKSSILEAITFALYGDTERLNKAGDDRTYNMMNLRSDDLLIDFECIAGKKARHYRFTVKGKRNSKNFKDVKTFERKAYIRHDESWLPLSENETTENIVGLSYDNFRRTIIIPQGRFQEFIELKDSERTKMMKELFQLEKYDLSRNVGSLSKANDMNLSHFEGQLLGLQEISQEKIEAEKEKREEVRFKIRELEDLLLVQTELESSLQKQKLASEKIQLLKNQLSQLEAKRAAMQQREEMLRVFEICSLHFKSFLDQKSNLNAAISKAQQTYDNNQLRISELTVLAAKETEVLIRLKPQYEKKEELLDTAEELEKVMLILENTLSAEKKKGALARGEEQLKQKEIAIDLLKKQKLEKETENELRKSRYADIQEISLAKSWFDKLDTLTEDRISIKKEAEELQAAISMQQEELKRKLEEITRTFSLNLLSDLSIESFQSAVQECLADIENKKKLLHNQLLQTNTKLALQQFAGSLTDGEPCPLCGSGHHPAVLHADFSLSEEIKDIEKRDAAWNEKEKSLQRVQSPVERMFNQIENLEKQKAAIKQRWLEAKNRIELHDKEFIWSRFDRNDRDGFQNYFHEVSKNQSKIREAETELKSLSAKLEAALIEKEEKIEKPLQNLRNEVLKLDNTAATLTSQLKKVNPADFEGQEKSAISEKIAGLKSGYKEIIRLYEQAEKNVEVLEKEKNMLSGSQATLKNALESDGLKVNDIQKRIDGELKLHVFESEDKVREILQQAIQTETERKAIQDYKFLLETIGRDLQNMMAENQDSLYDAEKHKAVTDAKEQLVESLHNQRKEEGGLDGLISKMDADLSRKMTLEKEKSRLLLRKEHLDDLARLFRSSGFVDYASSIYLQNLIQAANSRFHQMTHQQLHLELGEGNSFWVRDLLNGGHMRLLKTLSGGQKFQAALSLALALADHIHVRNESRHNFFFLDEGFGSLDKNALQTVFETLKSLRKENRIVGIISHVEDLQQEINTYLSITGSEDGSRIVASWR</sequence>
<dbReference type="AlphaFoldDB" id="A0A5M8QXD8"/>
<keyword evidence="1" id="KW-0175">Coiled coil</keyword>